<evidence type="ECO:0000256" key="7">
    <source>
        <dbReference type="SAM" id="Phobius"/>
    </source>
</evidence>
<keyword evidence="5 7" id="KW-1133">Transmembrane helix</keyword>
<dbReference type="Pfam" id="PF23662">
    <property type="entry name" value="DUF7152"/>
    <property type="match status" value="1"/>
</dbReference>
<dbReference type="Pfam" id="PF13620">
    <property type="entry name" value="CarboxypepD_reg"/>
    <property type="match status" value="1"/>
</dbReference>
<dbReference type="GO" id="GO:0005789">
    <property type="term" value="C:endoplasmic reticulum membrane"/>
    <property type="evidence" value="ECO:0007669"/>
    <property type="project" value="UniProtKB-SubCell"/>
</dbReference>
<dbReference type="Pfam" id="PF22904">
    <property type="entry name" value="NOMO1-like_2nd"/>
    <property type="match status" value="1"/>
</dbReference>
<dbReference type="InterPro" id="IPR055075">
    <property type="entry name" value="NOMO-like_N"/>
</dbReference>
<dbReference type="Pfam" id="PF23141">
    <property type="entry name" value="Ig_NOMO"/>
    <property type="match status" value="1"/>
</dbReference>
<dbReference type="InterPro" id="IPR056319">
    <property type="entry name" value="NOMO_7th"/>
</dbReference>
<dbReference type="Pfam" id="PF23193">
    <property type="entry name" value="NOMO_3rd"/>
    <property type="match status" value="1"/>
</dbReference>
<dbReference type="Pfam" id="PF22902">
    <property type="entry name" value="NOMO1-like_9th"/>
    <property type="match status" value="1"/>
</dbReference>
<evidence type="ECO:0008006" key="18">
    <source>
        <dbReference type="Google" id="ProtNLM"/>
    </source>
</evidence>
<dbReference type="SUPFAM" id="SSF49478">
    <property type="entry name" value="Cna protein B-type domain"/>
    <property type="match status" value="2"/>
</dbReference>
<keyword evidence="3" id="KW-0732">Signal</keyword>
<feature type="domain" description="NOMO seventh transthyretin-like" evidence="11">
    <location>
        <begin position="583"/>
        <end position="655"/>
    </location>
</feature>
<feature type="domain" description="NOMO fifth transthyretin-like" evidence="13">
    <location>
        <begin position="398"/>
        <end position="480"/>
    </location>
</feature>
<dbReference type="PANTHER" id="PTHR23303:SF14">
    <property type="entry name" value="BOS COMPLEX SUBUNIT NOMO1-RELATED"/>
    <property type="match status" value="1"/>
</dbReference>
<dbReference type="FunFam" id="2.60.40.1120:FF:000069">
    <property type="entry name" value="SD07707p"/>
    <property type="match status" value="1"/>
</dbReference>
<evidence type="ECO:0000259" key="8">
    <source>
        <dbReference type="Pfam" id="PF22898"/>
    </source>
</evidence>
<dbReference type="Pfam" id="PF23194">
    <property type="entry name" value="NOMO_5th"/>
    <property type="match status" value="1"/>
</dbReference>
<evidence type="ECO:0000256" key="3">
    <source>
        <dbReference type="ARBA" id="ARBA00022729"/>
    </source>
</evidence>
<dbReference type="InterPro" id="IPR055576">
    <property type="entry name" value="DUF7152"/>
</dbReference>
<evidence type="ECO:0000256" key="1">
    <source>
        <dbReference type="ARBA" id="ARBA00004115"/>
    </source>
</evidence>
<evidence type="ECO:0000259" key="11">
    <source>
        <dbReference type="Pfam" id="PF23141"/>
    </source>
</evidence>
<evidence type="ECO:0000259" key="14">
    <source>
        <dbReference type="Pfam" id="PF23660"/>
    </source>
</evidence>
<dbReference type="InterPro" id="IPR051417">
    <property type="entry name" value="SDr/BOS_complex"/>
</dbReference>
<dbReference type="EMBL" id="CM017322">
    <property type="protein sequence ID" value="KAE8009329.1"/>
    <property type="molecule type" value="Genomic_DNA"/>
</dbReference>
<dbReference type="Pfam" id="PF22898">
    <property type="entry name" value="NOMO1-like_1st"/>
    <property type="match status" value="1"/>
</dbReference>
<feature type="domain" description="NOMO-like ninth beta-sandwich" evidence="9">
    <location>
        <begin position="766"/>
        <end position="838"/>
    </location>
</feature>
<dbReference type="Pfam" id="PF23660">
    <property type="entry name" value="NOMO_8th"/>
    <property type="match status" value="1"/>
</dbReference>
<dbReference type="OrthoDB" id="10263633at2759"/>
<reference evidence="16 17" key="1">
    <citation type="submission" date="2019-06" db="EMBL/GenBank/DDBJ databases">
        <title>A chromosomal-level reference genome of Carpinus fangiana (Coryloideae, Betulaceae).</title>
        <authorList>
            <person name="Yang X."/>
            <person name="Wang Z."/>
            <person name="Zhang L."/>
            <person name="Hao G."/>
            <person name="Liu J."/>
            <person name="Yang Y."/>
        </authorList>
    </citation>
    <scope>NUCLEOTIDE SEQUENCE [LARGE SCALE GENOMIC DNA]</scope>
    <source>
        <strain evidence="16">Cfa_2016G</strain>
        <tissue evidence="16">Leaf</tissue>
    </source>
</reference>
<dbReference type="SUPFAM" id="SSF49452">
    <property type="entry name" value="Starch-binding domain-like"/>
    <property type="match status" value="1"/>
</dbReference>
<evidence type="ECO:0000259" key="12">
    <source>
        <dbReference type="Pfam" id="PF23193"/>
    </source>
</evidence>
<dbReference type="InterPro" id="IPR055074">
    <property type="entry name" value="NOMO1-3_2nd"/>
</dbReference>
<evidence type="ECO:0000259" key="9">
    <source>
        <dbReference type="Pfam" id="PF22902"/>
    </source>
</evidence>
<evidence type="ECO:0000313" key="16">
    <source>
        <dbReference type="EMBL" id="KAE8009329.1"/>
    </source>
</evidence>
<gene>
    <name evidence="16" type="ORF">FH972_005773</name>
</gene>
<proteinExistence type="predicted"/>
<comment type="subcellular location">
    <subcellularLocation>
        <location evidence="1">Endoplasmic reticulum membrane</location>
        <topology evidence="1">Single-pass type I membrane protein</topology>
    </subcellularLocation>
</comment>
<dbReference type="InterPro" id="IPR056189">
    <property type="entry name" value="NOMO_3rd"/>
</dbReference>
<feature type="domain" description="DUF7152" evidence="15">
    <location>
        <begin position="1031"/>
        <end position="1130"/>
    </location>
</feature>
<dbReference type="PANTHER" id="PTHR23303">
    <property type="entry name" value="CARBOXYPEPTIDASE REGULATORY REGION-CONTAINING"/>
    <property type="match status" value="1"/>
</dbReference>
<evidence type="ECO:0000259" key="10">
    <source>
        <dbReference type="Pfam" id="PF22904"/>
    </source>
</evidence>
<dbReference type="SUPFAM" id="SSF49464">
    <property type="entry name" value="Carboxypeptidase regulatory domain-like"/>
    <property type="match status" value="2"/>
</dbReference>
<keyword evidence="2 7" id="KW-0812">Transmembrane</keyword>
<dbReference type="InterPro" id="IPR008969">
    <property type="entry name" value="CarboxyPept-like_regulatory"/>
</dbReference>
<dbReference type="Gene3D" id="2.60.40.10">
    <property type="entry name" value="Immunoglobulins"/>
    <property type="match status" value="1"/>
</dbReference>
<dbReference type="InterPro" id="IPR013783">
    <property type="entry name" value="Ig-like_fold"/>
</dbReference>
<sequence length="1191" mass="130310">MKHSRRAPIPLRRMTIGDALLCFFIASTSLMKSRTTNDAKLDYSHITIELRTVDGLVKDRTQCAPNGYYFIPVYDKGSLVIQINGPEGWAWDPEKVPVVVDDTGCNGNEDINFRFTGFTISGKVVGAVGGESCALKNGGPSNVKVELLSPNGDLISSVLTSSTGSYLFTNILPGKYELRASHSDLKVEVRGSTEVELGFGNGVVDDIFFVPGYDVHGFVVAQGNPILGVHIYLYSDDVLEVDCPQGSGNAPGQRKALCHAVSNADGMFMFKSIPCGRYELIPFYKGENTVFDVSPPVASVIVEHQHVTVPQKFQVTGFSVGGRAVDGNDVGVEGVKIIVDGHERSITDKQGYYKLDQVTSNRYTIEAIKEHYKFNILKDYMVLPNMASVTDIKAVSYDVCGVVRMVSAGSKAKVALTHGPENVKPQVKLTDGSGNFCFEVLPGEYRLSAMAATPESAPGLMFLPSHVDIAVKSPLLNVEFSQALVNVLGTVACKENCGPLVSVTLVRFAGKRNEERKTVTLTDNSSEFLFSKVVPGQYKLEVKHNSPEGVTREDNWCWEQSFIDLDVGAEDVEGIVFVQKGYWVNVISTHDVDAYMTQEDGSPVNLKIKKGLQHFCVESPGLHELHFVNSCIFFGSSSMKIDTFNPLPIYLKGEKYLLKGRINVESSTLDGVYEVPESIAVDILNSGDSVVDGTTAKLSSNDNDQTSAAIYEYSVWVNPGDKLTFVPRDSRNNGVKKILFYPRQCHVSVTNDGCQASIPPFSARLGLYIEGSVSPPLSGVHISILAAGDSHIAALKNSELVLETTTKMDGSFIGGPLYDDITYSVEASKPGYHLKRVGPHSFSCQKLGQISVHIHSKDGAKEPIPSVLLSLSGEEGYRNNSVSGAGGTFHFDNLFPGTFYLRPLLKEYAFSPPAQTIELGSGESREVTFQAIRVAYSATGVITLLSGQPKEGVSVEARSESKGYYEETVTDSSGSYRLRGLHPDTTYAIKVVKRDGLGSPRIERASPESITVKVGSEDIRGLDFLVFEQPEMTILSCHVEGKRVEELNSQLMVEIKSASDMSKIESVFPLPLSNFFQVKDLPRGKHLLQLRSSLPSTTHKFESEIIEVDLEKNTQIHVGPLRYKVEEDHHKQELTAAPVFPLIVGVSVVALFISFPRLKDLYQSTVDIPTPGFTASVKKEARRPILRKKTY</sequence>
<name>A0A5N6QTJ4_9ROSI</name>
<protein>
    <recommendedName>
        <fullName evidence="18">Carbohydrate-binding-like fold protein</fullName>
    </recommendedName>
</protein>
<evidence type="ECO:0000259" key="13">
    <source>
        <dbReference type="Pfam" id="PF23194"/>
    </source>
</evidence>
<dbReference type="GO" id="GO:0030246">
    <property type="term" value="F:carbohydrate binding"/>
    <property type="evidence" value="ECO:0007669"/>
    <property type="project" value="InterPro"/>
</dbReference>
<keyword evidence="17" id="KW-1185">Reference proteome</keyword>
<evidence type="ECO:0000256" key="4">
    <source>
        <dbReference type="ARBA" id="ARBA00022824"/>
    </source>
</evidence>
<feature type="transmembrane region" description="Helical" evidence="7">
    <location>
        <begin position="1134"/>
        <end position="1155"/>
    </location>
</feature>
<dbReference type="InterPro" id="IPR055073">
    <property type="entry name" value="NOMO1-like_9th"/>
</dbReference>
<evidence type="ECO:0000313" key="17">
    <source>
        <dbReference type="Proteomes" id="UP000327013"/>
    </source>
</evidence>
<accession>A0A5N6QTJ4</accession>
<dbReference type="AlphaFoldDB" id="A0A5N6QTJ4"/>
<feature type="domain" description="NOMO eighth prealbumin-like" evidence="14">
    <location>
        <begin position="657"/>
        <end position="764"/>
    </location>
</feature>
<dbReference type="InterPro" id="IPR056190">
    <property type="entry name" value="NOMO_5th"/>
</dbReference>
<keyword evidence="4" id="KW-0256">Endoplasmic reticulum</keyword>
<dbReference type="Gene3D" id="2.60.40.1120">
    <property type="entry name" value="Carboxypeptidase-like, regulatory domain"/>
    <property type="match status" value="2"/>
</dbReference>
<dbReference type="FunFam" id="2.60.40.10:FF:001746">
    <property type="entry name" value="Carbohydrate-binding-like fold"/>
    <property type="match status" value="1"/>
</dbReference>
<feature type="domain" description="NOMO second beta-sandwich" evidence="10">
    <location>
        <begin position="115"/>
        <end position="208"/>
    </location>
</feature>
<dbReference type="InterPro" id="IPR013784">
    <property type="entry name" value="Carb-bd-like_fold"/>
</dbReference>
<evidence type="ECO:0000256" key="6">
    <source>
        <dbReference type="ARBA" id="ARBA00023136"/>
    </source>
</evidence>
<evidence type="ECO:0000259" key="15">
    <source>
        <dbReference type="Pfam" id="PF23662"/>
    </source>
</evidence>
<dbReference type="InterPro" id="IPR056187">
    <property type="entry name" value="NOMO_8th"/>
</dbReference>
<keyword evidence="6 7" id="KW-0472">Membrane</keyword>
<evidence type="ECO:0000256" key="2">
    <source>
        <dbReference type="ARBA" id="ARBA00022692"/>
    </source>
</evidence>
<organism evidence="16 17">
    <name type="scientific">Carpinus fangiana</name>
    <dbReference type="NCBI Taxonomy" id="176857"/>
    <lineage>
        <taxon>Eukaryota</taxon>
        <taxon>Viridiplantae</taxon>
        <taxon>Streptophyta</taxon>
        <taxon>Embryophyta</taxon>
        <taxon>Tracheophyta</taxon>
        <taxon>Spermatophyta</taxon>
        <taxon>Magnoliopsida</taxon>
        <taxon>eudicotyledons</taxon>
        <taxon>Gunneridae</taxon>
        <taxon>Pentapetalae</taxon>
        <taxon>rosids</taxon>
        <taxon>fabids</taxon>
        <taxon>Fagales</taxon>
        <taxon>Betulaceae</taxon>
        <taxon>Carpinus</taxon>
    </lineage>
</organism>
<evidence type="ECO:0000256" key="5">
    <source>
        <dbReference type="ARBA" id="ARBA00022989"/>
    </source>
</evidence>
<feature type="domain" description="NOMO-like N-terminal beta-sandwich" evidence="8">
    <location>
        <begin position="36"/>
        <end position="113"/>
    </location>
</feature>
<dbReference type="Proteomes" id="UP000327013">
    <property type="component" value="Chromosome 2"/>
</dbReference>
<feature type="domain" description="NOMO third transthyretin-like" evidence="12">
    <location>
        <begin position="253"/>
        <end position="316"/>
    </location>
</feature>